<accession>A0A139SWU0</accession>
<proteinExistence type="predicted"/>
<dbReference type="AlphaFoldDB" id="A0A139SWU0"/>
<dbReference type="Proteomes" id="UP000072660">
    <property type="component" value="Unassembled WGS sequence"/>
</dbReference>
<dbReference type="EMBL" id="LSZO01000044">
    <property type="protein sequence ID" value="KXU39085.1"/>
    <property type="molecule type" value="Genomic_DNA"/>
</dbReference>
<sequence length="63" mass="7528">MADEKDDLFFSEEDFEDKAEWLEYSKHVHKEEEEREKKEQEFLRTHPGASHADYLAAKEAAKK</sequence>
<gene>
    <name evidence="1" type="ORF">AXE65_10255</name>
</gene>
<comment type="caution">
    <text evidence="1">The sequence shown here is derived from an EMBL/GenBank/DDBJ whole genome shotgun (WGS) entry which is preliminary data.</text>
</comment>
<name>A0A139SWU0_9GAMM</name>
<keyword evidence="2" id="KW-1185">Reference proteome</keyword>
<organism evidence="1 2">
    <name type="scientific">Ventosimonas gracilis</name>
    <dbReference type="NCBI Taxonomy" id="1680762"/>
    <lineage>
        <taxon>Bacteria</taxon>
        <taxon>Pseudomonadati</taxon>
        <taxon>Pseudomonadota</taxon>
        <taxon>Gammaproteobacteria</taxon>
        <taxon>Pseudomonadales</taxon>
        <taxon>Ventosimonadaceae</taxon>
        <taxon>Ventosimonas</taxon>
    </lineage>
</organism>
<evidence type="ECO:0000313" key="1">
    <source>
        <dbReference type="EMBL" id="KXU39085.1"/>
    </source>
</evidence>
<evidence type="ECO:0000313" key="2">
    <source>
        <dbReference type="Proteomes" id="UP000072660"/>
    </source>
</evidence>
<dbReference type="RefSeq" id="WP_068387438.1">
    <property type="nucleotide sequence ID" value="NZ_LSZO01000044.1"/>
</dbReference>
<protein>
    <submittedName>
        <fullName evidence="1">Uncharacterized protein</fullName>
    </submittedName>
</protein>
<reference evidence="1 2" key="1">
    <citation type="submission" date="2016-02" db="EMBL/GenBank/DDBJ databases">
        <authorList>
            <person name="Wen L."/>
            <person name="He K."/>
            <person name="Yang H."/>
        </authorList>
    </citation>
    <scope>NUCLEOTIDE SEQUENCE [LARGE SCALE GENOMIC DNA]</scope>
    <source>
        <strain evidence="1 2">CV58</strain>
    </source>
</reference>